<keyword evidence="4" id="KW-0418">Kinase</keyword>
<dbReference type="GO" id="GO:0005737">
    <property type="term" value="C:cytoplasm"/>
    <property type="evidence" value="ECO:0007669"/>
    <property type="project" value="TreeGrafter"/>
</dbReference>
<dbReference type="GO" id="GO:0004305">
    <property type="term" value="F:ethanolamine kinase activity"/>
    <property type="evidence" value="ECO:0007669"/>
    <property type="project" value="UniProtKB-EC"/>
</dbReference>
<dbReference type="PANTHER" id="PTHR22603:SF66">
    <property type="entry name" value="ETHANOLAMINE KINASE"/>
    <property type="match status" value="1"/>
</dbReference>
<evidence type="ECO:0000256" key="3">
    <source>
        <dbReference type="ARBA" id="ARBA00038874"/>
    </source>
</evidence>
<comment type="caution">
    <text evidence="4">The sequence shown here is derived from an EMBL/GenBank/DDBJ whole genome shotgun (WGS) entry which is preliminary data.</text>
</comment>
<reference evidence="4" key="2">
    <citation type="submission" date="2021-05" db="EMBL/GenBank/DDBJ databases">
        <authorList>
            <person name="Pain A."/>
        </authorList>
    </citation>
    <scope>NUCLEOTIDE SEQUENCE</scope>
    <source>
        <strain evidence="4">1802A</strain>
    </source>
</reference>
<dbReference type="Gene3D" id="3.90.1200.10">
    <property type="match status" value="1"/>
</dbReference>
<name>A0AAD9GC61_BABDI</name>
<dbReference type="PANTHER" id="PTHR22603">
    <property type="entry name" value="CHOLINE/ETHANOALAMINE KINASE"/>
    <property type="match status" value="1"/>
</dbReference>
<dbReference type="EC" id="2.7.1.82" evidence="3"/>
<evidence type="ECO:0000256" key="2">
    <source>
        <dbReference type="ARBA" id="ARBA00038211"/>
    </source>
</evidence>
<dbReference type="SUPFAM" id="SSF56112">
    <property type="entry name" value="Protein kinase-like (PK-like)"/>
    <property type="match status" value="1"/>
</dbReference>
<evidence type="ECO:0000256" key="1">
    <source>
        <dbReference type="ARBA" id="ARBA00037883"/>
    </source>
</evidence>
<organism evidence="4 5">
    <name type="scientific">Babesia divergens</name>
    <dbReference type="NCBI Taxonomy" id="32595"/>
    <lineage>
        <taxon>Eukaryota</taxon>
        <taxon>Sar</taxon>
        <taxon>Alveolata</taxon>
        <taxon>Apicomplexa</taxon>
        <taxon>Aconoidasida</taxon>
        <taxon>Piroplasmida</taxon>
        <taxon>Babesiidae</taxon>
        <taxon>Babesia</taxon>
    </lineage>
</organism>
<dbReference type="AlphaFoldDB" id="A0AAD9GC61"/>
<keyword evidence="5" id="KW-1185">Reference proteome</keyword>
<reference evidence="4" key="1">
    <citation type="journal article" date="2014" name="Nucleic Acids Res.">
        <title>The evolutionary dynamics of variant antigen genes in Babesia reveal a history of genomic innovation underlying host-parasite interaction.</title>
        <authorList>
            <person name="Jackson A.P."/>
            <person name="Otto T.D."/>
            <person name="Darby A."/>
            <person name="Ramaprasad A."/>
            <person name="Xia D."/>
            <person name="Echaide I.E."/>
            <person name="Farber M."/>
            <person name="Gahlot S."/>
            <person name="Gamble J."/>
            <person name="Gupta D."/>
            <person name="Gupta Y."/>
            <person name="Jackson L."/>
            <person name="Malandrin L."/>
            <person name="Malas T.B."/>
            <person name="Moussa E."/>
            <person name="Nair M."/>
            <person name="Reid A.J."/>
            <person name="Sanders M."/>
            <person name="Sharma J."/>
            <person name="Tracey A."/>
            <person name="Quail M.A."/>
            <person name="Weir W."/>
            <person name="Wastling J.M."/>
            <person name="Hall N."/>
            <person name="Willadsen P."/>
            <person name="Lingelbach K."/>
            <person name="Shiels B."/>
            <person name="Tait A."/>
            <person name="Berriman M."/>
            <person name="Allred D.R."/>
            <person name="Pain A."/>
        </authorList>
    </citation>
    <scope>NUCLEOTIDE SEQUENCE</scope>
    <source>
        <strain evidence="4">1802A</strain>
    </source>
</reference>
<comment type="pathway">
    <text evidence="1">Phospholipid metabolism; phosphatidylethanolamine biosynthesis; phosphatidylethanolamine from ethanolamine: step 1/3.</text>
</comment>
<protein>
    <recommendedName>
        <fullName evidence="3">ethanolamine kinase</fullName>
        <ecNumber evidence="3">2.7.1.82</ecNumber>
    </recommendedName>
</protein>
<evidence type="ECO:0000313" key="4">
    <source>
        <dbReference type="EMBL" id="KAK1935868.1"/>
    </source>
</evidence>
<dbReference type="InterPro" id="IPR011009">
    <property type="entry name" value="Kinase-like_dom_sf"/>
</dbReference>
<keyword evidence="4" id="KW-0808">Transferase</keyword>
<evidence type="ECO:0000313" key="5">
    <source>
        <dbReference type="Proteomes" id="UP001195914"/>
    </source>
</evidence>
<sequence length="103" mass="12010">MERAFDIANHFDEHAGFECDWSLVPDEEQQRRFLANYLGEGATDDDITALYNEIRPFSSASNLYWGLWGLLQCIFAGSDLDYAHYATSRILRSLNAEHWKLYR</sequence>
<comment type="similarity">
    <text evidence="2">Belongs to the choline/ethanolamine kinase family.</text>
</comment>
<dbReference type="GO" id="GO:0006646">
    <property type="term" value="P:phosphatidylethanolamine biosynthetic process"/>
    <property type="evidence" value="ECO:0007669"/>
    <property type="project" value="TreeGrafter"/>
</dbReference>
<dbReference type="Proteomes" id="UP001195914">
    <property type="component" value="Unassembled WGS sequence"/>
</dbReference>
<accession>A0AAD9GC61</accession>
<dbReference type="Pfam" id="PF01633">
    <property type="entry name" value="Choline_kinase"/>
    <property type="match status" value="1"/>
</dbReference>
<proteinExistence type="inferred from homology"/>
<gene>
    <name evidence="4" type="ORF">X943_000076</name>
</gene>
<dbReference type="EMBL" id="JAHBMH010000044">
    <property type="protein sequence ID" value="KAK1935868.1"/>
    <property type="molecule type" value="Genomic_DNA"/>
</dbReference>